<gene>
    <name evidence="4" type="ORF">B6S08_00795</name>
</gene>
<dbReference type="AlphaFoldDB" id="A0A233RFF2"/>
<comment type="caution">
    <text evidence="4">The sequence shown here is derived from an EMBL/GenBank/DDBJ whole genome shotgun (WGS) entry which is preliminary data.</text>
</comment>
<proteinExistence type="predicted"/>
<evidence type="ECO:0000256" key="3">
    <source>
        <dbReference type="ARBA" id="ARBA00022691"/>
    </source>
</evidence>
<dbReference type="GO" id="GO:0032259">
    <property type="term" value="P:methylation"/>
    <property type="evidence" value="ECO:0007669"/>
    <property type="project" value="UniProtKB-KW"/>
</dbReference>
<dbReference type="EMBL" id="NBIM01000001">
    <property type="protein sequence ID" value="OXY82106.1"/>
    <property type="molecule type" value="Genomic_DNA"/>
</dbReference>
<evidence type="ECO:0000313" key="5">
    <source>
        <dbReference type="Proteomes" id="UP000242757"/>
    </source>
</evidence>
<dbReference type="SUPFAM" id="SSF52540">
    <property type="entry name" value="P-loop containing nucleoside triphosphate hydrolases"/>
    <property type="match status" value="1"/>
</dbReference>
<dbReference type="InterPro" id="IPR029063">
    <property type="entry name" value="SAM-dependent_MTases_sf"/>
</dbReference>
<dbReference type="PANTHER" id="PTHR43464:SF19">
    <property type="entry name" value="UBIQUINONE BIOSYNTHESIS O-METHYLTRANSFERASE, MITOCHONDRIAL"/>
    <property type="match status" value="1"/>
</dbReference>
<keyword evidence="3" id="KW-0949">S-adenosyl-L-methionine</keyword>
<dbReference type="Proteomes" id="UP000242757">
    <property type="component" value="Unassembled WGS sequence"/>
</dbReference>
<keyword evidence="1" id="KW-0489">Methyltransferase</keyword>
<evidence type="ECO:0008006" key="6">
    <source>
        <dbReference type="Google" id="ProtNLM"/>
    </source>
</evidence>
<dbReference type="Gene3D" id="3.40.50.150">
    <property type="entry name" value="Vaccinia Virus protein VP39"/>
    <property type="match status" value="1"/>
</dbReference>
<accession>A0A233RFF2</accession>
<name>A0A233RFF2_9GAMM</name>
<keyword evidence="2" id="KW-0808">Transferase</keyword>
<evidence type="ECO:0000256" key="2">
    <source>
        <dbReference type="ARBA" id="ARBA00022679"/>
    </source>
</evidence>
<dbReference type="GO" id="GO:0008168">
    <property type="term" value="F:methyltransferase activity"/>
    <property type="evidence" value="ECO:0007669"/>
    <property type="project" value="UniProtKB-KW"/>
</dbReference>
<protein>
    <recommendedName>
        <fullName evidence="6">Methyltransferase domain-containing protein</fullName>
    </recommendedName>
</protein>
<dbReference type="SUPFAM" id="SSF53335">
    <property type="entry name" value="S-adenosyl-L-methionine-dependent methyltransferases"/>
    <property type="match status" value="1"/>
</dbReference>
<reference evidence="4 5" key="1">
    <citation type="submission" date="2017-08" db="EMBL/GenBank/DDBJ databases">
        <title>A Genome Sequence of Oceanimonas doudoroffii ATCC 27123T.</title>
        <authorList>
            <person name="Brennan M.A."/>
            <person name="Maclea K.S."/>
            <person name="Mcclelland W.D."/>
            <person name="Trachtenberg A.M."/>
        </authorList>
    </citation>
    <scope>NUCLEOTIDE SEQUENCE [LARGE SCALE GENOMIC DNA]</scope>
    <source>
        <strain evidence="4 5">ATCC 27123</strain>
    </source>
</reference>
<evidence type="ECO:0000313" key="4">
    <source>
        <dbReference type="EMBL" id="OXY82106.1"/>
    </source>
</evidence>
<dbReference type="OrthoDB" id="9791837at2"/>
<dbReference type="RefSeq" id="WP_094198885.1">
    <property type="nucleotide sequence ID" value="NZ_NBIM01000001.1"/>
</dbReference>
<dbReference type="CDD" id="cd02440">
    <property type="entry name" value="AdoMet_MTases"/>
    <property type="match status" value="1"/>
</dbReference>
<dbReference type="Pfam" id="PF13489">
    <property type="entry name" value="Methyltransf_23"/>
    <property type="match status" value="1"/>
</dbReference>
<dbReference type="PANTHER" id="PTHR43464">
    <property type="entry name" value="METHYLTRANSFERASE"/>
    <property type="match status" value="1"/>
</dbReference>
<evidence type="ECO:0000256" key="1">
    <source>
        <dbReference type="ARBA" id="ARBA00022603"/>
    </source>
</evidence>
<sequence>MQYQSFPGVKGGSASSQKLAALRLPPLSGKRFLDVGCNEGFFCGYALFEGASQVVGMDKSADAIGKARVRFPDAEFVNQSWDTLPDGRFDVITLLSALHYAEDQEALIHRLMSLLTDDGLLVLEISMAPGTQNEWVKVQRAIDERFFPTRIKLGHILKDYAWKVIGHSVMQAGDPLQRYVVHVRKLKPYAWLLIQEPGSGKSTICRRMFGGKPGIPVISGDRTYLQISQGKLNVSDELRALVSEGFTTATIDKTTRKVLEQGMAIELVQLWSNQAGFRDFALDSYVPAEFHQQIKDALQALGYFPVEVSWNASTPLTKAQTATSKARQYEKHLKKEQTAFTGEYVQVAKQLKKELKPLIQWHLDSPGNGALHTSAGTIRVAGWAITKEYLQASYLLYVTGPEEAARLFTPDRARKDVLNAVFGNTEAAPMFWQEHPCGFSFELPANWLEHGIEFGLVINDARIPLAHLSTSRPKAAGLSSQLVQGLKRLRS</sequence>
<organism evidence="4 5">
    <name type="scientific">Oceanimonas doudoroffii</name>
    <dbReference type="NCBI Taxonomy" id="84158"/>
    <lineage>
        <taxon>Bacteria</taxon>
        <taxon>Pseudomonadati</taxon>
        <taxon>Pseudomonadota</taxon>
        <taxon>Gammaproteobacteria</taxon>
        <taxon>Aeromonadales</taxon>
        <taxon>Aeromonadaceae</taxon>
        <taxon>Oceanimonas</taxon>
    </lineage>
</organism>
<keyword evidence="5" id="KW-1185">Reference proteome</keyword>
<dbReference type="InterPro" id="IPR027417">
    <property type="entry name" value="P-loop_NTPase"/>
</dbReference>